<name>A0ABN2KA15_9ACTN</name>
<dbReference type="RefSeq" id="WP_344079956.1">
    <property type="nucleotide sequence ID" value="NZ_BAAALS010000009.1"/>
</dbReference>
<evidence type="ECO:0000313" key="2">
    <source>
        <dbReference type="EMBL" id="GAA1751556.1"/>
    </source>
</evidence>
<keyword evidence="1" id="KW-1133">Transmembrane helix</keyword>
<keyword evidence="1" id="KW-0812">Transmembrane</keyword>
<sequence length="150" mass="15346">MPSDVDPEVLYRSVIFAVALVALLVGHQLGDHVFQTDRQALNKASAGRAGAAALARHLLGYHLTAAVVLVGTAAVLGLPLSVAGVTAGLAFSAATHGFLDRRWPVRALLRATGSPGFAEVTTPVCGMYVADQALHQGALLVSALLVAGLS</sequence>
<keyword evidence="1" id="KW-0472">Membrane</keyword>
<evidence type="ECO:0000313" key="3">
    <source>
        <dbReference type="Proteomes" id="UP001500655"/>
    </source>
</evidence>
<gene>
    <name evidence="2" type="ORF">GCM10009681_23250</name>
</gene>
<protein>
    <recommendedName>
        <fullName evidence="4">DUF3307 domain-containing protein</fullName>
    </recommendedName>
</protein>
<reference evidence="2 3" key="1">
    <citation type="journal article" date="2019" name="Int. J. Syst. Evol. Microbiol.">
        <title>The Global Catalogue of Microorganisms (GCM) 10K type strain sequencing project: providing services to taxonomists for standard genome sequencing and annotation.</title>
        <authorList>
            <consortium name="The Broad Institute Genomics Platform"/>
            <consortium name="The Broad Institute Genome Sequencing Center for Infectious Disease"/>
            <person name="Wu L."/>
            <person name="Ma J."/>
        </authorList>
    </citation>
    <scope>NUCLEOTIDE SEQUENCE [LARGE SCALE GENOMIC DNA]</scope>
    <source>
        <strain evidence="2 3">JCM 13249</strain>
    </source>
</reference>
<keyword evidence="3" id="KW-1185">Reference proteome</keyword>
<comment type="caution">
    <text evidence="2">The sequence shown here is derived from an EMBL/GenBank/DDBJ whole genome shotgun (WGS) entry which is preliminary data.</text>
</comment>
<feature type="transmembrane region" description="Helical" evidence="1">
    <location>
        <begin position="63"/>
        <end position="91"/>
    </location>
</feature>
<proteinExistence type="predicted"/>
<dbReference type="Proteomes" id="UP001500655">
    <property type="component" value="Unassembled WGS sequence"/>
</dbReference>
<dbReference type="Pfam" id="PF11750">
    <property type="entry name" value="DUF3307"/>
    <property type="match status" value="1"/>
</dbReference>
<feature type="transmembrane region" description="Helical" evidence="1">
    <location>
        <begin position="9"/>
        <end position="29"/>
    </location>
</feature>
<dbReference type="InterPro" id="IPR021737">
    <property type="entry name" value="Phage_phiKZ_Orf197"/>
</dbReference>
<evidence type="ECO:0008006" key="4">
    <source>
        <dbReference type="Google" id="ProtNLM"/>
    </source>
</evidence>
<accession>A0ABN2KA15</accession>
<organism evidence="2 3">
    <name type="scientific">Luedemannella helvata</name>
    <dbReference type="NCBI Taxonomy" id="349315"/>
    <lineage>
        <taxon>Bacteria</taxon>
        <taxon>Bacillati</taxon>
        <taxon>Actinomycetota</taxon>
        <taxon>Actinomycetes</taxon>
        <taxon>Micromonosporales</taxon>
        <taxon>Micromonosporaceae</taxon>
        <taxon>Luedemannella</taxon>
    </lineage>
</organism>
<dbReference type="EMBL" id="BAAALS010000009">
    <property type="protein sequence ID" value="GAA1751556.1"/>
    <property type="molecule type" value="Genomic_DNA"/>
</dbReference>
<evidence type="ECO:0000256" key="1">
    <source>
        <dbReference type="SAM" id="Phobius"/>
    </source>
</evidence>